<evidence type="ECO:0000313" key="2">
    <source>
        <dbReference type="EMBL" id="KGN37333.1"/>
    </source>
</evidence>
<evidence type="ECO:0000313" key="3">
    <source>
        <dbReference type="Proteomes" id="UP000030013"/>
    </source>
</evidence>
<feature type="compositionally biased region" description="Polar residues" evidence="1">
    <location>
        <begin position="80"/>
        <end position="97"/>
    </location>
</feature>
<organism evidence="2 3">
    <name type="scientific">Knoellia aerolata DSM 18566</name>
    <dbReference type="NCBI Taxonomy" id="1385519"/>
    <lineage>
        <taxon>Bacteria</taxon>
        <taxon>Bacillati</taxon>
        <taxon>Actinomycetota</taxon>
        <taxon>Actinomycetes</taxon>
        <taxon>Micrococcales</taxon>
        <taxon>Intrasporangiaceae</taxon>
        <taxon>Knoellia</taxon>
    </lineage>
</organism>
<gene>
    <name evidence="2" type="ORF">N801_00925</name>
</gene>
<keyword evidence="3" id="KW-1185">Reference proteome</keyword>
<comment type="caution">
    <text evidence="2">The sequence shown here is derived from an EMBL/GenBank/DDBJ whole genome shotgun (WGS) entry which is preliminary data.</text>
</comment>
<dbReference type="STRING" id="1385519.N801_00925"/>
<proteinExistence type="predicted"/>
<accession>A0A0A0JJR0</accession>
<dbReference type="AlphaFoldDB" id="A0A0A0JJR0"/>
<evidence type="ECO:0000256" key="1">
    <source>
        <dbReference type="SAM" id="MobiDB-lite"/>
    </source>
</evidence>
<sequence length="121" mass="12780">MNSTRQPPSLSVTVWLVAMTPATRHDHWRTGPSACHPSTRNGRAGPTLVHTVPVAPAWIRTPPPSTAARRTVGPHRGHWSTRTSRSHAISAGASTSMPRVRSGGEGVIGHHCATACLGCQA</sequence>
<reference evidence="2 3" key="1">
    <citation type="submission" date="2013-08" db="EMBL/GenBank/DDBJ databases">
        <title>The genome sequence of Knoellia aerolata.</title>
        <authorList>
            <person name="Zhu W."/>
            <person name="Wang G."/>
        </authorList>
    </citation>
    <scope>NUCLEOTIDE SEQUENCE [LARGE SCALE GENOMIC DNA]</scope>
    <source>
        <strain evidence="2 3">DSM 18566</strain>
    </source>
</reference>
<protein>
    <submittedName>
        <fullName evidence="2">Uncharacterized protein</fullName>
    </submittedName>
</protein>
<dbReference type="EMBL" id="AVPL01000102">
    <property type="protein sequence ID" value="KGN37333.1"/>
    <property type="molecule type" value="Genomic_DNA"/>
</dbReference>
<feature type="region of interest" description="Disordered" evidence="1">
    <location>
        <begin position="26"/>
        <end position="101"/>
    </location>
</feature>
<name>A0A0A0JJR0_9MICO</name>
<dbReference type="Proteomes" id="UP000030013">
    <property type="component" value="Unassembled WGS sequence"/>
</dbReference>